<proteinExistence type="predicted"/>
<evidence type="ECO:0000313" key="2">
    <source>
        <dbReference type="Proteomes" id="UP000034112"/>
    </source>
</evidence>
<dbReference type="CDD" id="cd07067">
    <property type="entry name" value="HP_PGM_like"/>
    <property type="match status" value="1"/>
</dbReference>
<dbReference type="GO" id="GO:0016791">
    <property type="term" value="F:phosphatase activity"/>
    <property type="evidence" value="ECO:0007669"/>
    <property type="project" value="TreeGrafter"/>
</dbReference>
<dbReference type="PANTHER" id="PTHR48100:SF54">
    <property type="entry name" value="PHOSPHATASE SPAC5H10.03-RELATED"/>
    <property type="match status" value="1"/>
</dbReference>
<dbReference type="OMA" id="ITHGVFM"/>
<dbReference type="OrthoDB" id="496981at2759"/>
<dbReference type="Pfam" id="PF00300">
    <property type="entry name" value="His_Phos_1"/>
    <property type="match status" value="1"/>
</dbReference>
<dbReference type="InterPro" id="IPR050275">
    <property type="entry name" value="PGM_Phosphatase"/>
</dbReference>
<dbReference type="EMBL" id="JOKZ01000064">
    <property type="protein sequence ID" value="KKP04896.1"/>
    <property type="molecule type" value="Genomic_DNA"/>
</dbReference>
<accession>A0A0F9XJ44</accession>
<dbReference type="AlphaFoldDB" id="A0A0F9XJ44"/>
<evidence type="ECO:0008006" key="3">
    <source>
        <dbReference type="Google" id="ProtNLM"/>
    </source>
</evidence>
<dbReference type="InterPro" id="IPR029033">
    <property type="entry name" value="His_PPase_superfam"/>
</dbReference>
<organism evidence="1 2">
    <name type="scientific">Trichoderma harzianum</name>
    <name type="common">Hypocrea lixii</name>
    <dbReference type="NCBI Taxonomy" id="5544"/>
    <lineage>
        <taxon>Eukaryota</taxon>
        <taxon>Fungi</taxon>
        <taxon>Dikarya</taxon>
        <taxon>Ascomycota</taxon>
        <taxon>Pezizomycotina</taxon>
        <taxon>Sordariomycetes</taxon>
        <taxon>Hypocreomycetidae</taxon>
        <taxon>Hypocreales</taxon>
        <taxon>Hypocreaceae</taxon>
        <taxon>Trichoderma</taxon>
    </lineage>
</organism>
<gene>
    <name evidence="1" type="ORF">THAR02_02997</name>
</gene>
<comment type="caution">
    <text evidence="1">The sequence shown here is derived from an EMBL/GenBank/DDBJ whole genome shotgun (WGS) entry which is preliminary data.</text>
</comment>
<dbReference type="PANTHER" id="PTHR48100">
    <property type="entry name" value="BROAD-SPECIFICITY PHOSPHATASE YOR283W-RELATED"/>
    <property type="match status" value="1"/>
</dbReference>
<dbReference type="Proteomes" id="UP000034112">
    <property type="component" value="Unassembled WGS sequence"/>
</dbReference>
<reference evidence="2" key="1">
    <citation type="journal article" date="2015" name="Genome Announc.">
        <title>Draft whole-genome sequence of the biocontrol agent Trichoderma harzianum T6776.</title>
        <authorList>
            <person name="Baroncelli R."/>
            <person name="Piaggeschi G."/>
            <person name="Fiorini L."/>
            <person name="Bertolini E."/>
            <person name="Zapparata A."/>
            <person name="Pe M.E."/>
            <person name="Sarrocco S."/>
            <person name="Vannacci G."/>
        </authorList>
    </citation>
    <scope>NUCLEOTIDE SEQUENCE [LARGE SCALE GENOMIC DNA]</scope>
    <source>
        <strain evidence="2">T6776</strain>
    </source>
</reference>
<dbReference type="SMART" id="SM00855">
    <property type="entry name" value="PGAM"/>
    <property type="match status" value="1"/>
</dbReference>
<sequence length="215" mass="23972">MEPLIFVVRHAEAEHNVIMDFSQRDPPLTLKGFDQASHLAKTFPEPRSISVVLTSPLKRALQTTLKGFSQVLALDSVGEDGQNGAARLLVDRDLQETSDLPCDTGSERNILEELFPNVDLTTLDKDWFVKTGMYAADEEAVILRAKTFRKKLWNIVKSVQSGQSSSSSQKAIVVVTHSAFMQYLSQDMNLNLPQAGWNSFRIKEKPDGEIVLLPT</sequence>
<dbReference type="SUPFAM" id="SSF53254">
    <property type="entry name" value="Phosphoglycerate mutase-like"/>
    <property type="match status" value="1"/>
</dbReference>
<evidence type="ECO:0000313" key="1">
    <source>
        <dbReference type="EMBL" id="KKP04896.1"/>
    </source>
</evidence>
<name>A0A0F9XJ44_TRIHA</name>
<dbReference type="GO" id="GO:0005737">
    <property type="term" value="C:cytoplasm"/>
    <property type="evidence" value="ECO:0007669"/>
    <property type="project" value="TreeGrafter"/>
</dbReference>
<protein>
    <recommendedName>
        <fullName evidence="3">Phosphoglycerate mutase</fullName>
    </recommendedName>
</protein>
<dbReference type="InterPro" id="IPR013078">
    <property type="entry name" value="His_Pase_superF_clade-1"/>
</dbReference>
<dbReference type="Gene3D" id="3.40.50.1240">
    <property type="entry name" value="Phosphoglycerate mutase-like"/>
    <property type="match status" value="1"/>
</dbReference>